<dbReference type="SUPFAM" id="SSF52980">
    <property type="entry name" value="Restriction endonuclease-like"/>
    <property type="match status" value="1"/>
</dbReference>
<dbReference type="InterPro" id="IPR036388">
    <property type="entry name" value="WH-like_DNA-bd_sf"/>
</dbReference>
<feature type="domain" description="TnsA endonuclease C-terminal" evidence="1">
    <location>
        <begin position="174"/>
        <end position="256"/>
    </location>
</feature>
<evidence type="ECO:0000313" key="4">
    <source>
        <dbReference type="Proteomes" id="UP000236151"/>
    </source>
</evidence>
<accession>A0A2K2FHN2</accession>
<keyword evidence="4" id="KW-1185">Reference proteome</keyword>
<proteinExistence type="predicted"/>
<keyword evidence="3" id="KW-0255">Endonuclease</keyword>
<dbReference type="Gene3D" id="3.40.1350.10">
    <property type="match status" value="1"/>
</dbReference>
<sequence>MAKRKIDWDENKLKKWIQEGRGQGEGKDYKPWLTVTDFSSRGRCSRLKGIKTGRIHHFMADIETWYFYLLEFDEGNKITDIREFYPLLDLDEVVHDKQDFSKNLFVDKKTGCPYVLTTTFLITVKVKNGKTSYAARSVKSSKMLERKTTLEKLEMERKYWQIKGVDWAIVTEKDINRDKAKNIEWALSSIHMLPDTGLAEEDIIELGSALQFRLVNSAKPIRNIIADFDYDYALDTGTGLFLFRYLIAMKAIKIDMETPIDLNAPANSIQIVRDMEEGMRSAGG</sequence>
<evidence type="ECO:0000313" key="3">
    <source>
        <dbReference type="EMBL" id="PNT98287.1"/>
    </source>
</evidence>
<keyword evidence="3" id="KW-0378">Hydrolase</keyword>
<keyword evidence="3" id="KW-0540">Nuclease</keyword>
<name>A0A2K2FHN2_9CLOT</name>
<dbReference type="Gene3D" id="1.10.10.10">
    <property type="entry name" value="Winged helix-like DNA-binding domain superfamily/Winged helix DNA-binding domain"/>
    <property type="match status" value="1"/>
</dbReference>
<dbReference type="InterPro" id="IPR011856">
    <property type="entry name" value="tRNA_endonuc-like_dom_sf"/>
</dbReference>
<organism evidence="3 4">
    <name type="scientific">Clostridium thermosuccinogenes</name>
    <dbReference type="NCBI Taxonomy" id="84032"/>
    <lineage>
        <taxon>Bacteria</taxon>
        <taxon>Bacillati</taxon>
        <taxon>Bacillota</taxon>
        <taxon>Clostridia</taxon>
        <taxon>Eubacteriales</taxon>
        <taxon>Clostridiaceae</taxon>
        <taxon>Clostridium</taxon>
    </lineage>
</organism>
<dbReference type="InterPro" id="IPR014833">
    <property type="entry name" value="TnsA_N"/>
</dbReference>
<dbReference type="InterPro" id="IPR014832">
    <property type="entry name" value="TnsA_C"/>
</dbReference>
<protein>
    <submittedName>
        <fullName evidence="3">Heteromeric transposase endonuclease subunit TnsA</fullName>
    </submittedName>
</protein>
<evidence type="ECO:0000259" key="2">
    <source>
        <dbReference type="Pfam" id="PF08722"/>
    </source>
</evidence>
<dbReference type="OrthoDB" id="5291587at2"/>
<dbReference type="Pfam" id="PF08721">
    <property type="entry name" value="Tn7_Tnp_TnsA_C"/>
    <property type="match status" value="1"/>
</dbReference>
<dbReference type="InterPro" id="IPR011335">
    <property type="entry name" value="Restrct_endonuc-II-like"/>
</dbReference>
<dbReference type="CDD" id="cd22362">
    <property type="entry name" value="TnsA_endonuclease-like"/>
    <property type="match status" value="1"/>
</dbReference>
<dbReference type="AlphaFoldDB" id="A0A2K2FHN2"/>
<dbReference type="KEGG" id="cthd:CDO33_03005"/>
<comment type="caution">
    <text evidence="3">The sequence shown here is derived from an EMBL/GenBank/DDBJ whole genome shotgun (WGS) entry which is preliminary data.</text>
</comment>
<feature type="domain" description="TnsA endonuclease N-terminal" evidence="2">
    <location>
        <begin position="77"/>
        <end position="172"/>
    </location>
</feature>
<dbReference type="GO" id="GO:0003676">
    <property type="term" value="F:nucleic acid binding"/>
    <property type="evidence" value="ECO:0007669"/>
    <property type="project" value="InterPro"/>
</dbReference>
<reference evidence="3 4" key="1">
    <citation type="submission" date="2017-06" db="EMBL/GenBank/DDBJ databases">
        <title>Investigating the central metabolism of Clostridium thermosuccinogenes.</title>
        <authorList>
            <person name="Koendjbiharie J.G."/>
            <person name="van Kranenburg R."/>
        </authorList>
    </citation>
    <scope>NUCLEOTIDE SEQUENCE [LARGE SCALE GENOMIC DNA]</scope>
    <source>
        <strain evidence="3 4">DSM 5806</strain>
    </source>
</reference>
<gene>
    <name evidence="3" type="ORF">CDQ84_11570</name>
</gene>
<dbReference type="Pfam" id="PF08722">
    <property type="entry name" value="Tn7_TnsA-like_N"/>
    <property type="match status" value="1"/>
</dbReference>
<dbReference type="EMBL" id="NIOJ01000029">
    <property type="protein sequence ID" value="PNT98287.1"/>
    <property type="molecule type" value="Genomic_DNA"/>
</dbReference>
<dbReference type="GO" id="GO:0004519">
    <property type="term" value="F:endonuclease activity"/>
    <property type="evidence" value="ECO:0007669"/>
    <property type="project" value="UniProtKB-KW"/>
</dbReference>
<dbReference type="Proteomes" id="UP000236151">
    <property type="component" value="Unassembled WGS sequence"/>
</dbReference>
<evidence type="ECO:0000259" key="1">
    <source>
        <dbReference type="Pfam" id="PF08721"/>
    </source>
</evidence>